<keyword evidence="2" id="KW-0001">2Fe-2S</keyword>
<dbReference type="RefSeq" id="WP_213887658.1">
    <property type="nucleotide sequence ID" value="NZ_JAGFNU010000001.1"/>
</dbReference>
<feature type="domain" description="Rieske" evidence="7">
    <location>
        <begin position="52"/>
        <end position="159"/>
    </location>
</feature>
<name>A0ABV5JAS4_9RHOB</name>
<evidence type="ECO:0000313" key="8">
    <source>
        <dbReference type="EMBL" id="MFB9230439.1"/>
    </source>
</evidence>
<dbReference type="EMBL" id="JBHMEA010000007">
    <property type="protein sequence ID" value="MFB9230439.1"/>
    <property type="molecule type" value="Genomic_DNA"/>
</dbReference>
<dbReference type="InterPro" id="IPR001663">
    <property type="entry name" value="Rng_hydr_dOase-A"/>
</dbReference>
<dbReference type="Proteomes" id="UP001589683">
    <property type="component" value="Unassembled WGS sequence"/>
</dbReference>
<dbReference type="CDD" id="cd08885">
    <property type="entry name" value="RHO_alpha_C_1"/>
    <property type="match status" value="1"/>
</dbReference>
<accession>A0ABV5JAS4</accession>
<dbReference type="SUPFAM" id="SSF55961">
    <property type="entry name" value="Bet v1-like"/>
    <property type="match status" value="1"/>
</dbReference>
<dbReference type="PROSITE" id="PS51296">
    <property type="entry name" value="RIESKE"/>
    <property type="match status" value="1"/>
</dbReference>
<keyword evidence="3" id="KW-0479">Metal-binding</keyword>
<dbReference type="Gene3D" id="2.102.10.10">
    <property type="entry name" value="Rieske [2Fe-2S] iron-sulphur domain"/>
    <property type="match status" value="1"/>
</dbReference>
<organism evidence="8 9">
    <name type="scientific">Pseudohalocynthiibacter aestuariivivens</name>
    <dbReference type="NCBI Taxonomy" id="1591409"/>
    <lineage>
        <taxon>Bacteria</taxon>
        <taxon>Pseudomonadati</taxon>
        <taxon>Pseudomonadota</taxon>
        <taxon>Alphaproteobacteria</taxon>
        <taxon>Rhodobacterales</taxon>
        <taxon>Paracoccaceae</taxon>
        <taxon>Pseudohalocynthiibacter</taxon>
    </lineage>
</organism>
<keyword evidence="4" id="KW-0560">Oxidoreductase</keyword>
<dbReference type="Pfam" id="PF00355">
    <property type="entry name" value="Rieske"/>
    <property type="match status" value="1"/>
</dbReference>
<protein>
    <submittedName>
        <fullName evidence="8">SRPBCC family protein</fullName>
    </submittedName>
</protein>
<dbReference type="CDD" id="cd03469">
    <property type="entry name" value="Rieske_RO_Alpha_N"/>
    <property type="match status" value="1"/>
</dbReference>
<evidence type="ECO:0000259" key="7">
    <source>
        <dbReference type="PROSITE" id="PS51296"/>
    </source>
</evidence>
<keyword evidence="5" id="KW-0408">Iron</keyword>
<dbReference type="SUPFAM" id="SSF50022">
    <property type="entry name" value="ISP domain"/>
    <property type="match status" value="1"/>
</dbReference>
<gene>
    <name evidence="8" type="ORF">ACFFUT_01405</name>
</gene>
<evidence type="ECO:0000256" key="4">
    <source>
        <dbReference type="ARBA" id="ARBA00023002"/>
    </source>
</evidence>
<sequence>MISTAPSLAQLLKDLAKTAKKPLAKATGLSPALYWDESIARVEETQIFRKDWVCPGLAAEIPKTGDYLTYTIAGEPVFCIRDKSDRVRTYTNVCRHRMMQLLQGRGRTSRVVCPYHAWTYRHDGQLIGAGYMERSEGFDKSKICLPEIRTEIWNGWIYVTLNPDAKPVKDALAPLDKVVARYGMADYVPVVNQDHVWQTNWKLLTENFMEGYHLPVAHKATVGAWFPVEKTMFPEEVYDTFTYQTFMKSGDATYGKAHEENTALKGDWRNTSVLPTVFPTHMYVLAPDHLWYLSLRPKGVGEVDVRFGVALAPEVEASIADRDAWVAELIKFFDHVNTEDRSVVEGIFAGSKSDFAVPGQLSWLEREIHDFQKYLSRRLSKTPKEKA</sequence>
<dbReference type="PANTHER" id="PTHR43756">
    <property type="entry name" value="CHOLINE MONOOXYGENASE, CHLOROPLASTIC"/>
    <property type="match status" value="1"/>
</dbReference>
<dbReference type="Gene3D" id="3.90.380.10">
    <property type="entry name" value="Naphthalene 1,2-dioxygenase Alpha Subunit, Chain A, domain 1"/>
    <property type="match status" value="1"/>
</dbReference>
<keyword evidence="9" id="KW-1185">Reference proteome</keyword>
<evidence type="ECO:0000256" key="6">
    <source>
        <dbReference type="ARBA" id="ARBA00023014"/>
    </source>
</evidence>
<comment type="cofactor">
    <cofactor evidence="1">
        <name>Fe cation</name>
        <dbReference type="ChEBI" id="CHEBI:24875"/>
    </cofactor>
</comment>
<evidence type="ECO:0000256" key="3">
    <source>
        <dbReference type="ARBA" id="ARBA00022723"/>
    </source>
</evidence>
<evidence type="ECO:0000256" key="5">
    <source>
        <dbReference type="ARBA" id="ARBA00023004"/>
    </source>
</evidence>
<evidence type="ECO:0000256" key="2">
    <source>
        <dbReference type="ARBA" id="ARBA00022714"/>
    </source>
</evidence>
<keyword evidence="6" id="KW-0411">Iron-sulfur</keyword>
<reference evidence="8 9" key="1">
    <citation type="submission" date="2024-09" db="EMBL/GenBank/DDBJ databases">
        <authorList>
            <person name="Sun Q."/>
            <person name="Mori K."/>
        </authorList>
    </citation>
    <scope>NUCLEOTIDE SEQUENCE [LARGE SCALE GENOMIC DNA]</scope>
    <source>
        <strain evidence="8 9">CECT 8726</strain>
    </source>
</reference>
<proteinExistence type="predicted"/>
<dbReference type="PANTHER" id="PTHR43756:SF5">
    <property type="entry name" value="CHOLINE MONOOXYGENASE, CHLOROPLASTIC"/>
    <property type="match status" value="1"/>
</dbReference>
<dbReference type="InterPro" id="IPR015879">
    <property type="entry name" value="Ring_hydroxy_dOase_asu_C_dom"/>
</dbReference>
<dbReference type="Pfam" id="PF00848">
    <property type="entry name" value="Ring_hydroxyl_A"/>
    <property type="match status" value="1"/>
</dbReference>
<comment type="caution">
    <text evidence="8">The sequence shown here is derived from an EMBL/GenBank/DDBJ whole genome shotgun (WGS) entry which is preliminary data.</text>
</comment>
<evidence type="ECO:0000256" key="1">
    <source>
        <dbReference type="ARBA" id="ARBA00001962"/>
    </source>
</evidence>
<dbReference type="PRINTS" id="PR00090">
    <property type="entry name" value="RNGDIOXGNASE"/>
</dbReference>
<evidence type="ECO:0000313" key="9">
    <source>
        <dbReference type="Proteomes" id="UP001589683"/>
    </source>
</evidence>
<dbReference type="InterPro" id="IPR036922">
    <property type="entry name" value="Rieske_2Fe-2S_sf"/>
</dbReference>
<dbReference type="InterPro" id="IPR017941">
    <property type="entry name" value="Rieske_2Fe-2S"/>
</dbReference>